<evidence type="ECO:0000313" key="2">
    <source>
        <dbReference type="EMBL" id="OGC56593.1"/>
    </source>
</evidence>
<dbReference type="AlphaFoldDB" id="A0A1F4VIL2"/>
<dbReference type="Gene3D" id="1.10.10.2520">
    <property type="entry name" value="Cell wall hydrolase SleB, domain 1"/>
    <property type="match status" value="1"/>
</dbReference>
<proteinExistence type="predicted"/>
<reference evidence="2 3" key="1">
    <citation type="journal article" date="2016" name="Nat. Commun.">
        <title>Thousands of microbial genomes shed light on interconnected biogeochemical processes in an aquifer system.</title>
        <authorList>
            <person name="Anantharaman K."/>
            <person name="Brown C.T."/>
            <person name="Hug L.A."/>
            <person name="Sharon I."/>
            <person name="Castelle C.J."/>
            <person name="Probst A.J."/>
            <person name="Thomas B.C."/>
            <person name="Singh A."/>
            <person name="Wilkins M.J."/>
            <person name="Karaoz U."/>
            <person name="Brodie E.L."/>
            <person name="Williams K.H."/>
            <person name="Hubbard S.S."/>
            <person name="Banfield J.F."/>
        </authorList>
    </citation>
    <scope>NUCLEOTIDE SEQUENCE [LARGE SCALE GENOMIC DNA]</scope>
</reference>
<dbReference type="InterPro" id="IPR011105">
    <property type="entry name" value="Cell_wall_hydrolase_SleB"/>
</dbReference>
<gene>
    <name evidence="2" type="ORF">A3H26_01730</name>
</gene>
<evidence type="ECO:0000313" key="3">
    <source>
        <dbReference type="Proteomes" id="UP000177763"/>
    </source>
</evidence>
<dbReference type="GO" id="GO:0016787">
    <property type="term" value="F:hydrolase activity"/>
    <property type="evidence" value="ECO:0007669"/>
    <property type="project" value="InterPro"/>
</dbReference>
<dbReference type="Pfam" id="PF07486">
    <property type="entry name" value="Hydrolase_2"/>
    <property type="match status" value="1"/>
</dbReference>
<accession>A0A1F4VIL2</accession>
<name>A0A1F4VIL2_UNCKA</name>
<protein>
    <recommendedName>
        <fullName evidence="1">Cell wall hydrolase SleB domain-containing protein</fullName>
    </recommendedName>
</protein>
<dbReference type="STRING" id="1802630.A3H26_01730"/>
<dbReference type="InterPro" id="IPR042047">
    <property type="entry name" value="SleB_dom1"/>
</dbReference>
<comment type="caution">
    <text evidence="2">The sequence shown here is derived from an EMBL/GenBank/DDBJ whole genome shotgun (WGS) entry which is preliminary data.</text>
</comment>
<dbReference type="EMBL" id="MEVN01000034">
    <property type="protein sequence ID" value="OGC56593.1"/>
    <property type="molecule type" value="Genomic_DNA"/>
</dbReference>
<feature type="domain" description="Cell wall hydrolase SleB" evidence="1">
    <location>
        <begin position="265"/>
        <end position="365"/>
    </location>
</feature>
<dbReference type="Proteomes" id="UP000177763">
    <property type="component" value="Unassembled WGS sequence"/>
</dbReference>
<sequence>MPEEFPTKIESDTQVSFTVDKFGLYAITVIASCEKHHDLKVEIDNEHQTFNTPQSWNGTNLKSLSKTVIFILTLEQGPHTLRLSPNSEAFIKKWSYRIIQNPQKVEFKIEEKSEDGNRRSWITFALINTSLKSITAEASVSWHLFDGDDIKLIVDNEIEKNAKSKLWKYWVWHAIPQQVLTGSKRQQKTFNKDLQQGAHYIEFWADKTPTLHIVTLDLGDYKPKRTPTVENPEWTGDFSDDIDRIILARALFGEARDTFVPDMVRVAIGWTIRNRVGDSRWPSTYHGVITEPSQYSSFNNDDQNRPYVENPLHSSLEIDREAWKNAYEVAEEIINNKIKDPTQGANHYYDDSINVPKWAEDETPTYSISYKNKFELNSSIFFYKL</sequence>
<organism evidence="2 3">
    <name type="scientific">candidate division WWE3 bacterium RIFCSPLOWO2_12_FULL_36_10</name>
    <dbReference type="NCBI Taxonomy" id="1802630"/>
    <lineage>
        <taxon>Bacteria</taxon>
        <taxon>Katanobacteria</taxon>
    </lineage>
</organism>
<evidence type="ECO:0000259" key="1">
    <source>
        <dbReference type="Pfam" id="PF07486"/>
    </source>
</evidence>